<evidence type="ECO:0000256" key="2">
    <source>
        <dbReference type="ARBA" id="ARBA00022801"/>
    </source>
</evidence>
<dbReference type="Pfam" id="PF02018">
    <property type="entry name" value="CBM_4_9"/>
    <property type="match status" value="1"/>
</dbReference>
<proteinExistence type="predicted"/>
<reference evidence="7" key="1">
    <citation type="submission" date="2022-07" db="EMBL/GenBank/DDBJ databases">
        <title>Taxonomy of Novel Oxalotrophic and Methylotrophic Bacteria.</title>
        <authorList>
            <person name="Sahin N."/>
            <person name="Tani A."/>
        </authorList>
    </citation>
    <scope>NUCLEOTIDE SEQUENCE</scope>
    <source>
        <strain evidence="7">Y10</strain>
    </source>
</reference>
<sequence>MKKIYSLFLLLLVTTVSFAQDIAVNGDFESWTGGVLDTWTSESGTTITQETSTVSQGTYAANFEVTTATQGNTDFRQTVDIVAGTTYVVSVDIYQVDADSRARLYVDGYYSYSDPALVGTWQTITHEFTATADASIEVGLRFYDTDTFTTSSNIIVDNYTVIAQSTPSLAITNPTDGDLITSGDVTIEFTVANFAVANGSGDGHIHYTIDGGATVMQYDLNSIALTGLTDGSHTVDMELVDNNHNPLSPAVTASVSFTVTTGATQIADIAALKAAFANDNSTTTIYELQSTPVVTYSRVISAGTQIYLEDTTGGILIWDAGSSVLSTMIEGDVVSDLTGTLLDYNGVLELIPTEDPSTTAGTPITPTSIDIATLLTDWDMYESMLVSISNVTFTDADGSATFASSSNYTINDGSAITFRTNFSEADYIGEVIPYTANNLQVLVSEYNGSPQVYARSLSDFMLANDTFNNVTFKVYPNPVTNGTLHISSTVATDMNVQIYDLLGKQVVNKTVTNNTVNVSALQRGVYILQITQGAASTTQKLVIK</sequence>
<dbReference type="InterPro" id="IPR008979">
    <property type="entry name" value="Galactose-bd-like_sf"/>
</dbReference>
<organism evidence="7 8">
    <name type="scientific">Neptunitalea lumnitzerae</name>
    <dbReference type="NCBI Taxonomy" id="2965509"/>
    <lineage>
        <taxon>Bacteria</taxon>
        <taxon>Pseudomonadati</taxon>
        <taxon>Bacteroidota</taxon>
        <taxon>Flavobacteriia</taxon>
        <taxon>Flavobacteriales</taxon>
        <taxon>Flavobacteriaceae</taxon>
        <taxon>Neptunitalea</taxon>
    </lineage>
</organism>
<dbReference type="InterPro" id="IPR026444">
    <property type="entry name" value="Secre_tail"/>
</dbReference>
<evidence type="ECO:0000259" key="6">
    <source>
        <dbReference type="Pfam" id="PF18962"/>
    </source>
</evidence>
<dbReference type="Pfam" id="PF18962">
    <property type="entry name" value="Por_Secre_tail"/>
    <property type="match status" value="1"/>
</dbReference>
<evidence type="ECO:0000313" key="7">
    <source>
        <dbReference type="EMBL" id="GLB48506.1"/>
    </source>
</evidence>
<feature type="domain" description="DUF5689" evidence="5">
    <location>
        <begin position="267"/>
        <end position="459"/>
    </location>
</feature>
<dbReference type="RefSeq" id="WP_281764142.1">
    <property type="nucleotide sequence ID" value="NZ_BRVO01000001.1"/>
</dbReference>
<dbReference type="Proteomes" id="UP001143543">
    <property type="component" value="Unassembled WGS sequence"/>
</dbReference>
<dbReference type="InterPro" id="IPR043744">
    <property type="entry name" value="DUF5689"/>
</dbReference>
<dbReference type="InterPro" id="IPR003305">
    <property type="entry name" value="CenC_carb-bd"/>
</dbReference>
<evidence type="ECO:0000256" key="1">
    <source>
        <dbReference type="ARBA" id="ARBA00022729"/>
    </source>
</evidence>
<keyword evidence="2" id="KW-0378">Hydrolase</keyword>
<evidence type="ECO:0008006" key="9">
    <source>
        <dbReference type="Google" id="ProtNLM"/>
    </source>
</evidence>
<accession>A0ABQ5MGS4</accession>
<dbReference type="EMBL" id="BRVO01000001">
    <property type="protein sequence ID" value="GLB48506.1"/>
    <property type="molecule type" value="Genomic_DNA"/>
</dbReference>
<dbReference type="Pfam" id="PF18942">
    <property type="entry name" value="DUF5689"/>
    <property type="match status" value="1"/>
</dbReference>
<keyword evidence="1 3" id="KW-0732">Signal</keyword>
<evidence type="ECO:0000259" key="4">
    <source>
        <dbReference type="Pfam" id="PF02018"/>
    </source>
</evidence>
<evidence type="ECO:0000313" key="8">
    <source>
        <dbReference type="Proteomes" id="UP001143543"/>
    </source>
</evidence>
<evidence type="ECO:0000259" key="5">
    <source>
        <dbReference type="Pfam" id="PF18942"/>
    </source>
</evidence>
<name>A0ABQ5MGS4_9FLAO</name>
<feature type="signal peptide" evidence="3">
    <location>
        <begin position="1"/>
        <end position="19"/>
    </location>
</feature>
<dbReference type="Gene3D" id="2.60.120.260">
    <property type="entry name" value="Galactose-binding domain-like"/>
    <property type="match status" value="1"/>
</dbReference>
<feature type="domain" description="CBM-cenC" evidence="4">
    <location>
        <begin position="21"/>
        <end position="134"/>
    </location>
</feature>
<feature type="chain" id="PRO_5047046270" description="Por secretion system C-terminal sorting domain-containing protein" evidence="3">
    <location>
        <begin position="20"/>
        <end position="544"/>
    </location>
</feature>
<dbReference type="NCBIfam" id="TIGR04183">
    <property type="entry name" value="Por_Secre_tail"/>
    <property type="match status" value="1"/>
</dbReference>
<feature type="domain" description="Secretion system C-terminal sorting" evidence="6">
    <location>
        <begin position="474"/>
        <end position="543"/>
    </location>
</feature>
<keyword evidence="8" id="KW-1185">Reference proteome</keyword>
<protein>
    <recommendedName>
        <fullName evidence="9">Por secretion system C-terminal sorting domain-containing protein</fullName>
    </recommendedName>
</protein>
<dbReference type="SUPFAM" id="SSF49785">
    <property type="entry name" value="Galactose-binding domain-like"/>
    <property type="match status" value="1"/>
</dbReference>
<comment type="caution">
    <text evidence="7">The sequence shown here is derived from an EMBL/GenBank/DDBJ whole genome shotgun (WGS) entry which is preliminary data.</text>
</comment>
<evidence type="ECO:0000256" key="3">
    <source>
        <dbReference type="SAM" id="SignalP"/>
    </source>
</evidence>
<gene>
    <name evidence="7" type="ORF">Y10_08740</name>
</gene>